<dbReference type="RefSeq" id="WP_163739680.1">
    <property type="nucleotide sequence ID" value="NZ_JAAGOA010000011.1"/>
</dbReference>
<dbReference type="Pfam" id="PF00294">
    <property type="entry name" value="PfkB"/>
    <property type="match status" value="1"/>
</dbReference>
<evidence type="ECO:0000313" key="5">
    <source>
        <dbReference type="EMBL" id="NEE01744.1"/>
    </source>
</evidence>
<dbReference type="InterPro" id="IPR011611">
    <property type="entry name" value="PfkB_dom"/>
</dbReference>
<dbReference type="InterPro" id="IPR050306">
    <property type="entry name" value="PfkB_Carbo_kinase"/>
</dbReference>
<dbReference type="GO" id="GO:0016301">
    <property type="term" value="F:kinase activity"/>
    <property type="evidence" value="ECO:0007669"/>
    <property type="project" value="UniProtKB-KW"/>
</dbReference>
<dbReference type="Gene3D" id="3.40.1190.20">
    <property type="match status" value="1"/>
</dbReference>
<dbReference type="InterPro" id="IPR002173">
    <property type="entry name" value="Carboh/pur_kinase_PfkB_CS"/>
</dbReference>
<dbReference type="AlphaFoldDB" id="A0A6L9SAU7"/>
<proteinExistence type="inferred from homology"/>
<dbReference type="EMBL" id="JAAGOA010000011">
    <property type="protein sequence ID" value="NEE01744.1"/>
    <property type="molecule type" value="Genomic_DNA"/>
</dbReference>
<dbReference type="PROSITE" id="PS00583">
    <property type="entry name" value="PFKB_KINASES_1"/>
    <property type="match status" value="1"/>
</dbReference>
<comment type="caution">
    <text evidence="5">The sequence shown here is derived from an EMBL/GenBank/DDBJ whole genome shotgun (WGS) entry which is preliminary data.</text>
</comment>
<evidence type="ECO:0000313" key="6">
    <source>
        <dbReference type="Proteomes" id="UP000475214"/>
    </source>
</evidence>
<keyword evidence="6" id="KW-1185">Reference proteome</keyword>
<gene>
    <name evidence="5" type="ORF">G1H10_16345</name>
</gene>
<organism evidence="5 6">
    <name type="scientific">Phytoactinopolyspora halotolerans</name>
    <dbReference type="NCBI Taxonomy" id="1981512"/>
    <lineage>
        <taxon>Bacteria</taxon>
        <taxon>Bacillati</taxon>
        <taxon>Actinomycetota</taxon>
        <taxon>Actinomycetes</taxon>
        <taxon>Jiangellales</taxon>
        <taxon>Jiangellaceae</taxon>
        <taxon>Phytoactinopolyspora</taxon>
    </lineage>
</organism>
<dbReference type="InterPro" id="IPR029056">
    <property type="entry name" value="Ribokinase-like"/>
</dbReference>
<comment type="similarity">
    <text evidence="1">Belongs to the carbohydrate kinase PfkB family.</text>
</comment>
<dbReference type="Proteomes" id="UP000475214">
    <property type="component" value="Unassembled WGS sequence"/>
</dbReference>
<name>A0A6L9SAU7_9ACTN</name>
<reference evidence="5 6" key="1">
    <citation type="submission" date="2020-02" db="EMBL/GenBank/DDBJ databases">
        <authorList>
            <person name="Li X.-J."/>
            <person name="Han X.-M."/>
        </authorList>
    </citation>
    <scope>NUCLEOTIDE SEQUENCE [LARGE SCALE GENOMIC DNA]</scope>
    <source>
        <strain evidence="5 6">CCTCC AB 2017055</strain>
    </source>
</reference>
<protein>
    <submittedName>
        <fullName evidence="5">Carbohydrate kinase family protein</fullName>
    </submittedName>
</protein>
<evidence type="ECO:0000256" key="1">
    <source>
        <dbReference type="ARBA" id="ARBA00010688"/>
    </source>
</evidence>
<dbReference type="PANTHER" id="PTHR43085:SF46">
    <property type="entry name" value="ADENOSINE KINASE"/>
    <property type="match status" value="1"/>
</dbReference>
<evidence type="ECO:0000259" key="4">
    <source>
        <dbReference type="Pfam" id="PF00294"/>
    </source>
</evidence>
<accession>A0A6L9SAU7</accession>
<evidence type="ECO:0000256" key="3">
    <source>
        <dbReference type="ARBA" id="ARBA00022777"/>
    </source>
</evidence>
<keyword evidence="3 5" id="KW-0418">Kinase</keyword>
<sequence>MRIAVTGSIATDQLMVFPGRFTDQLVADQLEQVSLSFLIDHLDIRRGGTAGNIAFGFAKVGLSPVLVGAVGQDFAEYRAILDSHGVDTSSIHVSDEKHTARFICTTDEMQNQIASFYTGAMEEAREIELSPIADRVGGFDLVLICPNDPVAMIKHTNECRERGYRFVADVGQQVARMTGDELRQLVDGAHYLFTNEYERSLLLEKTGLSEDEVLGQVDFWMTTLGAAGARLESSGGDVVTVPSVPAKQEVDPTGIGDAFRVGYFAGVSWQVSAERAMQVGGVLATTVLETLGGQDYEVEPDSFVRRFADAYGEDAAAEIKPFIGQAA</sequence>
<feature type="domain" description="Carbohydrate kinase PfkB" evidence="4">
    <location>
        <begin position="25"/>
        <end position="295"/>
    </location>
</feature>
<dbReference type="PANTHER" id="PTHR43085">
    <property type="entry name" value="HEXOKINASE FAMILY MEMBER"/>
    <property type="match status" value="1"/>
</dbReference>
<dbReference type="SUPFAM" id="SSF53613">
    <property type="entry name" value="Ribokinase-like"/>
    <property type="match status" value="1"/>
</dbReference>
<keyword evidence="2" id="KW-0808">Transferase</keyword>
<dbReference type="CDD" id="cd01942">
    <property type="entry name" value="ribokinase_group_A"/>
    <property type="match status" value="1"/>
</dbReference>
<evidence type="ECO:0000256" key="2">
    <source>
        <dbReference type="ARBA" id="ARBA00022679"/>
    </source>
</evidence>